<evidence type="ECO:0000313" key="2">
    <source>
        <dbReference type="EMBL" id="PXF63998.1"/>
    </source>
</evidence>
<accession>A0A318D883</accession>
<feature type="chain" id="PRO_5016245036" description="Lipoprotein" evidence="1">
    <location>
        <begin position="24"/>
        <end position="126"/>
    </location>
</feature>
<evidence type="ECO:0000313" key="3">
    <source>
        <dbReference type="Proteomes" id="UP000247689"/>
    </source>
</evidence>
<sequence length="126" mass="13474">MRFSVTSTSLILGLALLSGCASNGGSSENNGALKTISKLLGGQHDQSVFKDTSVKEELEYEYRVCLGDNEGEHEKMKQCVQEAYAKVVKDKGIGERPTDGTVIIKEVDDGVINDSESSDAEDGGDK</sequence>
<dbReference type="EMBL" id="QICH01000001">
    <property type="protein sequence ID" value="PXF63998.1"/>
    <property type="molecule type" value="Genomic_DNA"/>
</dbReference>
<protein>
    <recommendedName>
        <fullName evidence="4">Lipoprotein</fullName>
    </recommendedName>
</protein>
<dbReference type="AlphaFoldDB" id="A0A318D883"/>
<dbReference type="PROSITE" id="PS51257">
    <property type="entry name" value="PROKAR_LIPOPROTEIN"/>
    <property type="match status" value="1"/>
</dbReference>
<dbReference type="OrthoDB" id="6197538at2"/>
<keyword evidence="3" id="KW-1185">Reference proteome</keyword>
<dbReference type="RefSeq" id="WP_110199585.1">
    <property type="nucleotide sequence ID" value="NZ_QICH01000001.1"/>
</dbReference>
<gene>
    <name evidence="2" type="ORF">DL796_02320</name>
</gene>
<proteinExistence type="predicted"/>
<comment type="caution">
    <text evidence="2">The sequence shown here is derived from an EMBL/GenBank/DDBJ whole genome shotgun (WGS) entry which is preliminary data.</text>
</comment>
<reference evidence="2 3" key="1">
    <citation type="submission" date="2018-05" db="EMBL/GenBank/DDBJ databases">
        <title>Kangiella spongicola genome sequence.</title>
        <authorList>
            <person name="Maclea K.S."/>
            <person name="Goen A.E."/>
            <person name="Kelley C."/>
            <person name="Underriner A."/>
            <person name="Silverwood T."/>
            <person name="Trachtenberg A.M."/>
        </authorList>
    </citation>
    <scope>NUCLEOTIDE SEQUENCE [LARGE SCALE GENOMIC DNA]</scope>
    <source>
        <strain evidence="2 3">ATCC BAA-2076</strain>
    </source>
</reference>
<name>A0A318D883_9GAMM</name>
<keyword evidence="1" id="KW-0732">Signal</keyword>
<feature type="signal peptide" evidence="1">
    <location>
        <begin position="1"/>
        <end position="23"/>
    </location>
</feature>
<organism evidence="2 3">
    <name type="scientific">Kangiella spongicola</name>
    <dbReference type="NCBI Taxonomy" id="796379"/>
    <lineage>
        <taxon>Bacteria</taxon>
        <taxon>Pseudomonadati</taxon>
        <taxon>Pseudomonadota</taxon>
        <taxon>Gammaproteobacteria</taxon>
        <taxon>Kangiellales</taxon>
        <taxon>Kangiellaceae</taxon>
        <taxon>Kangiella</taxon>
    </lineage>
</organism>
<evidence type="ECO:0000256" key="1">
    <source>
        <dbReference type="SAM" id="SignalP"/>
    </source>
</evidence>
<dbReference type="Proteomes" id="UP000247689">
    <property type="component" value="Unassembled WGS sequence"/>
</dbReference>
<evidence type="ECO:0008006" key="4">
    <source>
        <dbReference type="Google" id="ProtNLM"/>
    </source>
</evidence>